<dbReference type="Proteomes" id="UP000285326">
    <property type="component" value="Unassembled WGS sequence"/>
</dbReference>
<organism evidence="1 2">
    <name type="scientific">Golovinomyces cichoracearum</name>
    <dbReference type="NCBI Taxonomy" id="62708"/>
    <lineage>
        <taxon>Eukaryota</taxon>
        <taxon>Fungi</taxon>
        <taxon>Dikarya</taxon>
        <taxon>Ascomycota</taxon>
        <taxon>Pezizomycotina</taxon>
        <taxon>Leotiomycetes</taxon>
        <taxon>Erysiphales</taxon>
        <taxon>Erysiphaceae</taxon>
        <taxon>Golovinomyces</taxon>
    </lineage>
</organism>
<evidence type="ECO:0000313" key="2">
    <source>
        <dbReference type="Proteomes" id="UP000285326"/>
    </source>
</evidence>
<dbReference type="EMBL" id="MCBS01004551">
    <property type="protein sequence ID" value="RKF95996.1"/>
    <property type="molecule type" value="Genomic_DNA"/>
</dbReference>
<protein>
    <submittedName>
        <fullName evidence="1">Uncharacterized protein</fullName>
    </submittedName>
</protein>
<evidence type="ECO:0000313" key="1">
    <source>
        <dbReference type="EMBL" id="RKF95996.1"/>
    </source>
</evidence>
<gene>
    <name evidence="1" type="ORF">GcM1_045003</name>
</gene>
<sequence>MACASHLENFQTVKFGDITTTFYEHQEVHNQINRVYFAFSSSHTHQSTFSDRLRRPDTMRLIYYFTIMITIMRNLVCDSKLFGSKTLKKATFQTIGSARYCLIATYPVKEIDDGAKKACDWAINGQSCVSKFFCRET</sequence>
<reference evidence="1 2" key="1">
    <citation type="journal article" date="2018" name="BMC Genomics">
        <title>Comparative genome analyses reveal sequence features reflecting distinct modes of host-adaptation between dicot and monocot powdery mildew.</title>
        <authorList>
            <person name="Wu Y."/>
            <person name="Ma X."/>
            <person name="Pan Z."/>
            <person name="Kale S.D."/>
            <person name="Song Y."/>
            <person name="King H."/>
            <person name="Zhang Q."/>
            <person name="Presley C."/>
            <person name="Deng X."/>
            <person name="Wei C.I."/>
            <person name="Xiao S."/>
        </authorList>
    </citation>
    <scope>NUCLEOTIDE SEQUENCE [LARGE SCALE GENOMIC DNA]</scope>
    <source>
        <strain evidence="1">UMSG1</strain>
    </source>
</reference>
<dbReference type="AlphaFoldDB" id="A0A420JCB7"/>
<proteinExistence type="predicted"/>
<comment type="caution">
    <text evidence="1">The sequence shown here is derived from an EMBL/GenBank/DDBJ whole genome shotgun (WGS) entry which is preliminary data.</text>
</comment>
<feature type="non-terminal residue" evidence="1">
    <location>
        <position position="137"/>
    </location>
</feature>
<accession>A0A420JCB7</accession>
<name>A0A420JCB7_9PEZI</name>